<comment type="caution">
    <text evidence="5">The sequence shown here is derived from an EMBL/GenBank/DDBJ whole genome shotgun (WGS) entry which is preliminary data.</text>
</comment>
<accession>A0A644YFR2</accession>
<dbReference type="PROSITE" id="PS01124">
    <property type="entry name" value="HTH_ARAC_FAMILY_2"/>
    <property type="match status" value="1"/>
</dbReference>
<evidence type="ECO:0000256" key="2">
    <source>
        <dbReference type="ARBA" id="ARBA00023125"/>
    </source>
</evidence>
<feature type="domain" description="HTH araC/xylS-type" evidence="4">
    <location>
        <begin position="14"/>
        <end position="122"/>
    </location>
</feature>
<evidence type="ECO:0000256" key="1">
    <source>
        <dbReference type="ARBA" id="ARBA00023015"/>
    </source>
</evidence>
<dbReference type="InterPro" id="IPR009057">
    <property type="entry name" value="Homeodomain-like_sf"/>
</dbReference>
<keyword evidence="1" id="KW-0805">Transcription regulation</keyword>
<proteinExistence type="predicted"/>
<gene>
    <name evidence="5" type="ORF">SDC9_73790</name>
</gene>
<dbReference type="SMART" id="SM00342">
    <property type="entry name" value="HTH_ARAC"/>
    <property type="match status" value="1"/>
</dbReference>
<dbReference type="GO" id="GO:0003700">
    <property type="term" value="F:DNA-binding transcription factor activity"/>
    <property type="evidence" value="ECO:0007669"/>
    <property type="project" value="InterPro"/>
</dbReference>
<dbReference type="InterPro" id="IPR020449">
    <property type="entry name" value="Tscrpt_reg_AraC-type_HTH"/>
</dbReference>
<name>A0A644YFR2_9ZZZZ</name>
<dbReference type="Pfam" id="PF12833">
    <property type="entry name" value="HTH_18"/>
    <property type="match status" value="1"/>
</dbReference>
<organism evidence="5">
    <name type="scientific">bioreactor metagenome</name>
    <dbReference type="NCBI Taxonomy" id="1076179"/>
    <lineage>
        <taxon>unclassified sequences</taxon>
        <taxon>metagenomes</taxon>
        <taxon>ecological metagenomes</taxon>
    </lineage>
</organism>
<evidence type="ECO:0000259" key="4">
    <source>
        <dbReference type="PROSITE" id="PS01124"/>
    </source>
</evidence>
<dbReference type="GO" id="GO:0043565">
    <property type="term" value="F:sequence-specific DNA binding"/>
    <property type="evidence" value="ECO:0007669"/>
    <property type="project" value="InterPro"/>
</dbReference>
<dbReference type="AlphaFoldDB" id="A0A644YFR2"/>
<reference evidence="5" key="1">
    <citation type="submission" date="2019-08" db="EMBL/GenBank/DDBJ databases">
        <authorList>
            <person name="Kucharzyk K."/>
            <person name="Murdoch R.W."/>
            <person name="Higgins S."/>
            <person name="Loffler F."/>
        </authorList>
    </citation>
    <scope>NUCLEOTIDE SEQUENCE</scope>
</reference>
<sequence length="128" mass="14784">MAVCPSIAIMERCDKVMAVKKLFLHQNLKISVLAREVGTNRSYLSVSIREVKCKSFSQYINHYRIEHAKYLMREKKEYPPVIPEGIDPMEEIALASGFSSSRTFIRQFRLKEGTTPARYRKAVLMGVR</sequence>
<evidence type="ECO:0000256" key="3">
    <source>
        <dbReference type="ARBA" id="ARBA00023163"/>
    </source>
</evidence>
<dbReference type="EMBL" id="VSSQ01004952">
    <property type="protein sequence ID" value="MPM27280.1"/>
    <property type="molecule type" value="Genomic_DNA"/>
</dbReference>
<dbReference type="PANTHER" id="PTHR43280:SF28">
    <property type="entry name" value="HTH-TYPE TRANSCRIPTIONAL ACTIVATOR RHAS"/>
    <property type="match status" value="1"/>
</dbReference>
<keyword evidence="3" id="KW-0804">Transcription</keyword>
<dbReference type="PRINTS" id="PR00032">
    <property type="entry name" value="HTHARAC"/>
</dbReference>
<dbReference type="InterPro" id="IPR018060">
    <property type="entry name" value="HTH_AraC"/>
</dbReference>
<dbReference type="PANTHER" id="PTHR43280">
    <property type="entry name" value="ARAC-FAMILY TRANSCRIPTIONAL REGULATOR"/>
    <property type="match status" value="1"/>
</dbReference>
<evidence type="ECO:0000313" key="5">
    <source>
        <dbReference type="EMBL" id="MPM27280.1"/>
    </source>
</evidence>
<dbReference type="Gene3D" id="1.10.10.60">
    <property type="entry name" value="Homeodomain-like"/>
    <property type="match status" value="2"/>
</dbReference>
<keyword evidence="2" id="KW-0238">DNA-binding</keyword>
<dbReference type="SUPFAM" id="SSF46689">
    <property type="entry name" value="Homeodomain-like"/>
    <property type="match status" value="1"/>
</dbReference>
<protein>
    <recommendedName>
        <fullName evidence="4">HTH araC/xylS-type domain-containing protein</fullName>
    </recommendedName>
</protein>